<dbReference type="GeneID" id="54363544"/>
<keyword evidence="2" id="KW-1185">Reference proteome</keyword>
<accession>A0A6J3LTX4</accession>
<evidence type="ECO:0000313" key="3">
    <source>
        <dbReference type="RefSeq" id="XP_033456119.1"/>
    </source>
</evidence>
<feature type="compositionally biased region" description="Low complexity" evidence="1">
    <location>
        <begin position="43"/>
        <end position="64"/>
    </location>
</feature>
<reference evidence="3" key="3">
    <citation type="submission" date="2025-08" db="UniProtKB">
        <authorList>
            <consortium name="RefSeq"/>
        </authorList>
    </citation>
    <scope>IDENTIFICATION</scope>
    <source>
        <strain evidence="3">CBS 342.82</strain>
    </source>
</reference>
<gene>
    <name evidence="3" type="ORF">K489DRAFT_383980</name>
</gene>
<organism evidence="3">
    <name type="scientific">Dissoconium aciculare CBS 342.82</name>
    <dbReference type="NCBI Taxonomy" id="1314786"/>
    <lineage>
        <taxon>Eukaryota</taxon>
        <taxon>Fungi</taxon>
        <taxon>Dikarya</taxon>
        <taxon>Ascomycota</taxon>
        <taxon>Pezizomycotina</taxon>
        <taxon>Dothideomycetes</taxon>
        <taxon>Dothideomycetidae</taxon>
        <taxon>Mycosphaerellales</taxon>
        <taxon>Dissoconiaceae</taxon>
        <taxon>Dissoconium</taxon>
    </lineage>
</organism>
<dbReference type="RefSeq" id="XP_033456119.1">
    <property type="nucleotide sequence ID" value="XM_033605744.1"/>
</dbReference>
<proteinExistence type="predicted"/>
<feature type="region of interest" description="Disordered" evidence="1">
    <location>
        <begin position="42"/>
        <end position="86"/>
    </location>
</feature>
<reference evidence="3" key="1">
    <citation type="submission" date="2020-01" db="EMBL/GenBank/DDBJ databases">
        <authorList>
            <consortium name="DOE Joint Genome Institute"/>
            <person name="Haridas S."/>
            <person name="Albert R."/>
            <person name="Binder M."/>
            <person name="Bloem J."/>
            <person name="Labutti K."/>
            <person name="Salamov A."/>
            <person name="Andreopoulos B."/>
            <person name="Baker S.E."/>
            <person name="Barry K."/>
            <person name="Bills G."/>
            <person name="Bluhm B.H."/>
            <person name="Cannon C."/>
            <person name="Castanera R."/>
            <person name="Culley D.E."/>
            <person name="Daum C."/>
            <person name="Ezra D."/>
            <person name="Gonzalez J.B."/>
            <person name="Henrissat B."/>
            <person name="Kuo A."/>
            <person name="Liang C."/>
            <person name="Lipzen A."/>
            <person name="Lutzoni F."/>
            <person name="Magnuson J."/>
            <person name="Mondo S."/>
            <person name="Nolan M."/>
            <person name="Ohm R."/>
            <person name="Pangilinan J."/>
            <person name="Park H.-J."/>
            <person name="Ramirez L."/>
            <person name="Alfaro M."/>
            <person name="Sun H."/>
            <person name="Tritt A."/>
            <person name="Yoshinaga Y."/>
            <person name="Zwiers L.-H."/>
            <person name="Turgeon B.G."/>
            <person name="Goodwin S.B."/>
            <person name="Spatafora J.W."/>
            <person name="Crous P.W."/>
            <person name="Grigoriev I.V."/>
        </authorList>
    </citation>
    <scope>NUCLEOTIDE SEQUENCE</scope>
    <source>
        <strain evidence="3">CBS 342.82</strain>
    </source>
</reference>
<dbReference type="AlphaFoldDB" id="A0A6J3LTX4"/>
<reference evidence="3" key="2">
    <citation type="submission" date="2020-04" db="EMBL/GenBank/DDBJ databases">
        <authorList>
            <consortium name="NCBI Genome Project"/>
        </authorList>
    </citation>
    <scope>NUCLEOTIDE SEQUENCE</scope>
    <source>
        <strain evidence="3">CBS 342.82</strain>
    </source>
</reference>
<name>A0A6J3LTX4_9PEZI</name>
<dbReference type="Proteomes" id="UP000504637">
    <property type="component" value="Unplaced"/>
</dbReference>
<evidence type="ECO:0000313" key="2">
    <source>
        <dbReference type="Proteomes" id="UP000504637"/>
    </source>
</evidence>
<sequence length="86" mass="8825">MPSIPAQPCGATSPLGFARLNLLHLRGKKKPWVVARGGIHGTAALSSSSSPAAAGRRGGDSSSHSSRERERSCPEASTRTPTSSGE</sequence>
<protein>
    <submittedName>
        <fullName evidence="3">Uncharacterized protein</fullName>
    </submittedName>
</protein>
<evidence type="ECO:0000256" key="1">
    <source>
        <dbReference type="SAM" id="MobiDB-lite"/>
    </source>
</evidence>